<comment type="cofactor">
    <cofactor evidence="1">
        <name>FAD</name>
        <dbReference type="ChEBI" id="CHEBI:57692"/>
    </cofactor>
</comment>
<organism evidence="7 8">
    <name type="scientific">Phyllobacterium pellucidum</name>
    <dbReference type="NCBI Taxonomy" id="2740464"/>
    <lineage>
        <taxon>Bacteria</taxon>
        <taxon>Pseudomonadati</taxon>
        <taxon>Pseudomonadota</taxon>
        <taxon>Alphaproteobacteria</taxon>
        <taxon>Hyphomicrobiales</taxon>
        <taxon>Phyllobacteriaceae</taxon>
        <taxon>Phyllobacterium</taxon>
    </lineage>
</organism>
<reference evidence="7 8" key="1">
    <citation type="submission" date="2020-05" db="EMBL/GenBank/DDBJ databases">
        <authorList>
            <person name="Kim M.K."/>
        </authorList>
    </citation>
    <scope>NUCLEOTIDE SEQUENCE [LARGE SCALE GENOMIC DNA]</scope>
    <source>
        <strain evidence="7 8">BT25</strain>
    </source>
</reference>
<evidence type="ECO:0000256" key="4">
    <source>
        <dbReference type="ARBA" id="ARBA00022827"/>
    </source>
</evidence>
<evidence type="ECO:0000256" key="1">
    <source>
        <dbReference type="ARBA" id="ARBA00001974"/>
    </source>
</evidence>
<evidence type="ECO:0000313" key="8">
    <source>
        <dbReference type="Proteomes" id="UP000550508"/>
    </source>
</evidence>
<dbReference type="PANTHER" id="PTHR21197:SF0">
    <property type="entry name" value="UDP-GALACTOPYRANOSE MUTASE"/>
    <property type="match status" value="1"/>
</dbReference>
<dbReference type="GO" id="GO:0050660">
    <property type="term" value="F:flavin adenine dinucleotide binding"/>
    <property type="evidence" value="ECO:0007669"/>
    <property type="project" value="TreeGrafter"/>
</dbReference>
<protein>
    <submittedName>
        <fullName evidence="7">UDP-galactopyranose mutase</fullName>
        <ecNumber evidence="7">5.4.99.9</ecNumber>
    </submittedName>
</protein>
<dbReference type="GO" id="GO:0005829">
    <property type="term" value="C:cytosol"/>
    <property type="evidence" value="ECO:0007669"/>
    <property type="project" value="TreeGrafter"/>
</dbReference>
<dbReference type="Pfam" id="PF03275">
    <property type="entry name" value="GLF"/>
    <property type="match status" value="1"/>
</dbReference>
<dbReference type="InterPro" id="IPR004379">
    <property type="entry name" value="UDP-GALP_mutase"/>
</dbReference>
<comment type="caution">
    <text evidence="7">The sequence shown here is derived from an EMBL/GenBank/DDBJ whole genome shotgun (WGS) entry which is preliminary data.</text>
</comment>
<dbReference type="Gene3D" id="3.40.50.2000">
    <property type="entry name" value="Glycogen Phosphorylase B"/>
    <property type="match status" value="1"/>
</dbReference>
<dbReference type="GO" id="GO:0008767">
    <property type="term" value="F:UDP-galactopyranose mutase activity"/>
    <property type="evidence" value="ECO:0007669"/>
    <property type="project" value="UniProtKB-EC"/>
</dbReference>
<dbReference type="AlphaFoldDB" id="A0A849VYL8"/>
<dbReference type="Gene3D" id="3.40.50.720">
    <property type="entry name" value="NAD(P)-binding Rossmann-like Domain"/>
    <property type="match status" value="3"/>
</dbReference>
<dbReference type="SUPFAM" id="SSF53756">
    <property type="entry name" value="UDP-Glycosyltransferase/glycogen phosphorylase"/>
    <property type="match status" value="1"/>
</dbReference>
<evidence type="ECO:0000256" key="2">
    <source>
        <dbReference type="ARBA" id="ARBA00009321"/>
    </source>
</evidence>
<dbReference type="InterPro" id="IPR015899">
    <property type="entry name" value="UDP-GalPyranose_mutase_C"/>
</dbReference>
<keyword evidence="5 7" id="KW-0413">Isomerase</keyword>
<dbReference type="NCBIfam" id="TIGR00031">
    <property type="entry name" value="UDP-GALP_mutase"/>
    <property type="match status" value="1"/>
</dbReference>
<dbReference type="Pfam" id="PF13450">
    <property type="entry name" value="NAD_binding_8"/>
    <property type="match status" value="1"/>
</dbReference>
<dbReference type="SUPFAM" id="SSF54373">
    <property type="entry name" value="FAD-linked reductases, C-terminal domain"/>
    <property type="match status" value="1"/>
</dbReference>
<proteinExistence type="inferred from homology"/>
<accession>A0A849VYL8</accession>
<evidence type="ECO:0000256" key="3">
    <source>
        <dbReference type="ARBA" id="ARBA00022630"/>
    </source>
</evidence>
<dbReference type="Proteomes" id="UP000550508">
    <property type="component" value="Unassembled WGS sequence"/>
</dbReference>
<name>A0A849VYL8_9HYPH</name>
<sequence length="750" mass="85164">MERFANQRQVFFFEEYIPTDHHLAYFEIHSFDDSPIKSIRPRIPGDWDNARREAALAKILDEIILLLCSAKPILWFYTPMMFAFARHVDSAAIVYDCMDELASFKFAPSELKHMERLLIGHADVVFTGGFSLYESKRLLHENIHPFPSGVETDHFKAARNPLSTPVDQAVIGGPRLGFYGVIDERLDLELIAFAARELPECSFVFVGPVAKIDKAELPVAPNIHYLGQKDYAELPAYLAGWDVALMPFALNESTRFISPTKTPEYLASGRPVVSTKITDVVRHYGDVDGVLTAATPSEFVAACRKALKLPKGDARRIAAIDARLGEMSWDSIQQRMQAIVEEAIEHRGHPLGGEKRRENRVVSIANPGKPPFDYLIVGAGFAGSVLAERLASAGHQVLISDRRSHVGGNAYDYYNEDGLLVHKYGPHIFHTNSEEIFHYLSRFTQWRAYEHRVLSSVNGQLLPVPINRTTLNRLYDLRLSSDAETAAFLLSKAQAIETIQTAKDVVRAQVGDELYELFFEGYTRKQWGFDPSELDKSVTARIPTRTNDDDRYFLDTFQVMPLHGYTRMFENMLDRPGITIELATDFEQLRDLRLASHTIFTGPIDEYFDFRLGKLPYRSLNFLHQTIDRERFQDAAVINFPSEDIPYTRITEYKYLTGQSHPKTSICYETPCADGDPYYPIPRPENQAIYKQYEALAKQQSDVSFVGRLGTYKYYNMDQVVGQALATFKRLMQQAGHVDQMRSADQASNA</sequence>
<dbReference type="SUPFAM" id="SSF51971">
    <property type="entry name" value="Nucleotide-binding domain"/>
    <property type="match status" value="1"/>
</dbReference>
<keyword evidence="4" id="KW-0274">FAD</keyword>
<dbReference type="RefSeq" id="WP_174208485.1">
    <property type="nucleotide sequence ID" value="NZ_JABUMX010000007.1"/>
</dbReference>
<keyword evidence="8" id="KW-1185">Reference proteome</keyword>
<evidence type="ECO:0000256" key="5">
    <source>
        <dbReference type="ARBA" id="ARBA00023235"/>
    </source>
</evidence>
<dbReference type="PANTHER" id="PTHR21197">
    <property type="entry name" value="UDP-GALACTOPYRANOSE MUTASE"/>
    <property type="match status" value="1"/>
</dbReference>
<dbReference type="EC" id="5.4.99.9" evidence="7"/>
<evidence type="ECO:0000313" key="7">
    <source>
        <dbReference type="EMBL" id="NTS33699.1"/>
    </source>
</evidence>
<evidence type="ECO:0000259" key="6">
    <source>
        <dbReference type="Pfam" id="PF03275"/>
    </source>
</evidence>
<feature type="domain" description="UDP-galactopyranose mutase C-terminal" evidence="6">
    <location>
        <begin position="518"/>
        <end position="714"/>
    </location>
</feature>
<dbReference type="Pfam" id="PF13692">
    <property type="entry name" value="Glyco_trans_1_4"/>
    <property type="match status" value="1"/>
</dbReference>
<gene>
    <name evidence="7" type="primary">glf</name>
    <name evidence="7" type="ORF">HQ945_20790</name>
</gene>
<comment type="similarity">
    <text evidence="2">Belongs to the UDP-galactopyranose/dTDP-fucopyranose mutase family.</text>
</comment>
<keyword evidence="3" id="KW-0285">Flavoprotein</keyword>
<dbReference type="EMBL" id="JABUMX010000007">
    <property type="protein sequence ID" value="NTS33699.1"/>
    <property type="molecule type" value="Genomic_DNA"/>
</dbReference>